<name>A0A816RZQ6_9BILA</name>
<dbReference type="EMBL" id="CAJNRG010005619">
    <property type="protein sequence ID" value="CAF2079286.1"/>
    <property type="molecule type" value="Genomic_DNA"/>
</dbReference>
<dbReference type="Proteomes" id="UP000663824">
    <property type="component" value="Unassembled WGS sequence"/>
</dbReference>
<dbReference type="Proteomes" id="UP000663856">
    <property type="component" value="Unassembled WGS sequence"/>
</dbReference>
<sequence>MIGLKTHLTLLLIGFISWAIFVVIGLPDYYQSWSFTAKIVVCIVVTILYFPLAAFILRKIDNKEYFNNSLWLAFYLTLPLFIYDYTLIVLIGGDNLSFVFTYWYLSLFYVSFWVQFPFIGWSMEQKLHDSLKSK</sequence>
<dbReference type="EMBL" id="CAJOBF010012162">
    <property type="protein sequence ID" value="CAF4315149.1"/>
    <property type="molecule type" value="Genomic_DNA"/>
</dbReference>
<keyword evidence="1" id="KW-1133">Transmembrane helix</keyword>
<evidence type="ECO:0000313" key="4">
    <source>
        <dbReference type="EMBL" id="CAF2110695.1"/>
    </source>
</evidence>
<dbReference type="Proteomes" id="UP000663842">
    <property type="component" value="Unassembled WGS sequence"/>
</dbReference>
<keyword evidence="1" id="KW-0472">Membrane</keyword>
<protein>
    <submittedName>
        <fullName evidence="3">Uncharacterized protein</fullName>
    </submittedName>
</protein>
<evidence type="ECO:0000256" key="1">
    <source>
        <dbReference type="SAM" id="Phobius"/>
    </source>
</evidence>
<feature type="transmembrane region" description="Helical" evidence="1">
    <location>
        <begin position="103"/>
        <end position="123"/>
    </location>
</feature>
<evidence type="ECO:0000313" key="7">
    <source>
        <dbReference type="Proteomes" id="UP000663887"/>
    </source>
</evidence>
<organism evidence="3 7">
    <name type="scientific">Rotaria magnacalcarata</name>
    <dbReference type="NCBI Taxonomy" id="392030"/>
    <lineage>
        <taxon>Eukaryota</taxon>
        <taxon>Metazoa</taxon>
        <taxon>Spiralia</taxon>
        <taxon>Gnathifera</taxon>
        <taxon>Rotifera</taxon>
        <taxon>Eurotatoria</taxon>
        <taxon>Bdelloidea</taxon>
        <taxon>Philodinida</taxon>
        <taxon>Philodinidae</taxon>
        <taxon>Rotaria</taxon>
    </lineage>
</organism>
<dbReference type="EMBL" id="CAJOBI010313666">
    <property type="protein sequence ID" value="CAF5173407.1"/>
    <property type="molecule type" value="Genomic_DNA"/>
</dbReference>
<gene>
    <name evidence="2" type="ORF">MBJ925_LOCUS3693</name>
    <name evidence="6" type="ORF">SMN809_LOCUS66597</name>
    <name evidence="5" type="ORF">UXM345_LOCUS34157</name>
    <name evidence="4" type="ORF">WKI299_LOCUS22218</name>
    <name evidence="3" type="ORF">XDN619_LOCUS14276</name>
</gene>
<dbReference type="EMBL" id="CAJNRE010000502">
    <property type="protein sequence ID" value="CAF1928186.1"/>
    <property type="molecule type" value="Genomic_DNA"/>
</dbReference>
<evidence type="ECO:0000313" key="2">
    <source>
        <dbReference type="EMBL" id="CAF1928186.1"/>
    </source>
</evidence>
<dbReference type="Proteomes" id="UP000663887">
    <property type="component" value="Unassembled WGS sequence"/>
</dbReference>
<keyword evidence="1" id="KW-0812">Transmembrane</keyword>
<dbReference type="Proteomes" id="UP000676336">
    <property type="component" value="Unassembled WGS sequence"/>
</dbReference>
<accession>A0A816RZQ6</accession>
<evidence type="ECO:0000313" key="3">
    <source>
        <dbReference type="EMBL" id="CAF2079286.1"/>
    </source>
</evidence>
<comment type="caution">
    <text evidence="3">The sequence shown here is derived from an EMBL/GenBank/DDBJ whole genome shotgun (WGS) entry which is preliminary data.</text>
</comment>
<evidence type="ECO:0000313" key="6">
    <source>
        <dbReference type="EMBL" id="CAF5173407.1"/>
    </source>
</evidence>
<feature type="transmembrane region" description="Helical" evidence="1">
    <location>
        <begin position="33"/>
        <end position="57"/>
    </location>
</feature>
<reference evidence="3" key="1">
    <citation type="submission" date="2021-02" db="EMBL/GenBank/DDBJ databases">
        <authorList>
            <person name="Nowell W R."/>
        </authorList>
    </citation>
    <scope>NUCLEOTIDE SEQUENCE</scope>
</reference>
<proteinExistence type="predicted"/>
<evidence type="ECO:0000313" key="5">
    <source>
        <dbReference type="EMBL" id="CAF4315149.1"/>
    </source>
</evidence>
<feature type="transmembrane region" description="Helical" evidence="1">
    <location>
        <begin position="69"/>
        <end position="91"/>
    </location>
</feature>
<dbReference type="EMBL" id="CAJNRF010009455">
    <property type="protein sequence ID" value="CAF2110695.1"/>
    <property type="molecule type" value="Genomic_DNA"/>
</dbReference>
<dbReference type="AlphaFoldDB" id="A0A816RZQ6"/>
<feature type="transmembrane region" description="Helical" evidence="1">
    <location>
        <begin position="7"/>
        <end position="27"/>
    </location>
</feature>